<evidence type="ECO:0000256" key="6">
    <source>
        <dbReference type="ARBA" id="ARBA00023002"/>
    </source>
</evidence>
<comment type="similarity">
    <text evidence="2">Belongs to the organic radical-activating enzymes family.</text>
</comment>
<dbReference type="SFLD" id="SFLDS00029">
    <property type="entry name" value="Radical_SAM"/>
    <property type="match status" value="1"/>
</dbReference>
<dbReference type="Pfam" id="PF00037">
    <property type="entry name" value="Fer4"/>
    <property type="match status" value="1"/>
</dbReference>
<dbReference type="Gene3D" id="3.20.20.70">
    <property type="entry name" value="Aldolase class I"/>
    <property type="match status" value="1"/>
</dbReference>
<keyword evidence="3" id="KW-0004">4Fe-4S</keyword>
<evidence type="ECO:0000313" key="12">
    <source>
        <dbReference type="EMBL" id="ACV22764.1"/>
    </source>
</evidence>
<proteinExistence type="inferred from homology"/>
<dbReference type="GO" id="GO:0016491">
    <property type="term" value="F:oxidoreductase activity"/>
    <property type="evidence" value="ECO:0007669"/>
    <property type="project" value="UniProtKB-KW"/>
</dbReference>
<evidence type="ECO:0000256" key="8">
    <source>
        <dbReference type="ARBA" id="ARBA00023014"/>
    </source>
</evidence>
<dbReference type="SFLD" id="SFLDG01066">
    <property type="entry name" value="organic_radical-activating_enz"/>
    <property type="match status" value="1"/>
</dbReference>
<dbReference type="KEGG" id="shi:Shel_17450"/>
<dbReference type="Proteomes" id="UP000002026">
    <property type="component" value="Chromosome"/>
</dbReference>
<dbReference type="InterPro" id="IPR007197">
    <property type="entry name" value="rSAM"/>
</dbReference>
<dbReference type="InterPro" id="IPR001989">
    <property type="entry name" value="Radical_activat_CS"/>
</dbReference>
<gene>
    <name evidence="12" type="ordered locus">Shel_17450</name>
</gene>
<dbReference type="AlphaFoldDB" id="C7N779"/>
<dbReference type="Gene3D" id="3.30.70.20">
    <property type="match status" value="1"/>
</dbReference>
<evidence type="ECO:0000259" key="10">
    <source>
        <dbReference type="PROSITE" id="PS51379"/>
    </source>
</evidence>
<dbReference type="PANTHER" id="PTHR30352:SF4">
    <property type="entry name" value="PYRUVATE FORMATE-LYASE 2-ACTIVATING ENZYME"/>
    <property type="match status" value="1"/>
</dbReference>
<organism evidence="12 13">
    <name type="scientific">Slackia heliotrinireducens (strain ATCC 29202 / DSM 20476 / NCTC 11029 / RHS 1)</name>
    <name type="common">Peptococcus heliotrinreducens</name>
    <dbReference type="NCBI Taxonomy" id="471855"/>
    <lineage>
        <taxon>Bacteria</taxon>
        <taxon>Bacillati</taxon>
        <taxon>Actinomycetota</taxon>
        <taxon>Coriobacteriia</taxon>
        <taxon>Eggerthellales</taxon>
        <taxon>Eggerthellaceae</taxon>
        <taxon>Slackia</taxon>
    </lineage>
</organism>
<evidence type="ECO:0000259" key="11">
    <source>
        <dbReference type="PROSITE" id="PS51918"/>
    </source>
</evidence>
<dbReference type="eggNOG" id="COG1180">
    <property type="taxonomic scope" value="Bacteria"/>
</dbReference>
<dbReference type="RefSeq" id="WP_012798866.1">
    <property type="nucleotide sequence ID" value="NC_013165.1"/>
</dbReference>
<dbReference type="Pfam" id="PF04055">
    <property type="entry name" value="Radical_SAM"/>
    <property type="match status" value="1"/>
</dbReference>
<dbReference type="InterPro" id="IPR017896">
    <property type="entry name" value="4Fe4S_Fe-S-bd"/>
</dbReference>
<dbReference type="PROSITE" id="PS00198">
    <property type="entry name" value="4FE4S_FER_1"/>
    <property type="match status" value="1"/>
</dbReference>
<keyword evidence="6" id="KW-0560">Oxidoreductase</keyword>
<comment type="catalytic activity">
    <reaction evidence="9">
        <text>glycyl-[protein] + reduced [flavodoxin] + S-adenosyl-L-methionine = glycin-2-yl radical-[protein] + semiquinone [flavodoxin] + 5'-deoxyadenosine + L-methionine + H(+)</text>
        <dbReference type="Rhea" id="RHEA:61976"/>
        <dbReference type="Rhea" id="RHEA-COMP:10622"/>
        <dbReference type="Rhea" id="RHEA-COMP:14480"/>
        <dbReference type="Rhea" id="RHEA-COMP:15993"/>
        <dbReference type="Rhea" id="RHEA-COMP:15994"/>
        <dbReference type="ChEBI" id="CHEBI:15378"/>
        <dbReference type="ChEBI" id="CHEBI:17319"/>
        <dbReference type="ChEBI" id="CHEBI:29947"/>
        <dbReference type="ChEBI" id="CHEBI:32722"/>
        <dbReference type="ChEBI" id="CHEBI:57618"/>
        <dbReference type="ChEBI" id="CHEBI:57844"/>
        <dbReference type="ChEBI" id="CHEBI:59789"/>
        <dbReference type="ChEBI" id="CHEBI:140311"/>
    </reaction>
</comment>
<keyword evidence="13" id="KW-1185">Reference proteome</keyword>
<reference evidence="12 13" key="1">
    <citation type="journal article" date="2009" name="Stand. Genomic Sci.">
        <title>Complete genome sequence of Slackia heliotrinireducens type strain (RHS 1).</title>
        <authorList>
            <person name="Pukall R."/>
            <person name="Lapidus A."/>
            <person name="Nolan M."/>
            <person name="Copeland A."/>
            <person name="Glavina Del Rio T."/>
            <person name="Lucas S."/>
            <person name="Chen F."/>
            <person name="Tice H."/>
            <person name="Cheng J.F."/>
            <person name="Chertkov O."/>
            <person name="Bruce D."/>
            <person name="Goodwin L."/>
            <person name="Kuske C."/>
            <person name="Brettin T."/>
            <person name="Detter J.C."/>
            <person name="Han C."/>
            <person name="Pitluck S."/>
            <person name="Pati A."/>
            <person name="Mavrommatis K."/>
            <person name="Ivanova N."/>
            <person name="Ovchinnikova G."/>
            <person name="Chen A."/>
            <person name="Palaniappan K."/>
            <person name="Schneider S."/>
            <person name="Rohde M."/>
            <person name="Chain P."/>
            <person name="D'haeseleer P."/>
            <person name="Goker M."/>
            <person name="Bristow J."/>
            <person name="Eisen J.A."/>
            <person name="Markowitz V."/>
            <person name="Kyrpides N.C."/>
            <person name="Klenk H.P."/>
            <person name="Hugenholtz P."/>
        </authorList>
    </citation>
    <scope>NUCLEOTIDE SEQUENCE [LARGE SCALE GENOMIC DNA]</scope>
    <source>
        <strain evidence="13">ATCC 29202 / DSM 20476 / NCTC 11029 / RHS 1</strain>
    </source>
</reference>
<evidence type="ECO:0000256" key="7">
    <source>
        <dbReference type="ARBA" id="ARBA00023004"/>
    </source>
</evidence>
<dbReference type="HOGENOM" id="CLU_058969_0_0_11"/>
<dbReference type="SFLD" id="SFLDG01118">
    <property type="entry name" value="activating_enzymes__group_2"/>
    <property type="match status" value="1"/>
</dbReference>
<dbReference type="InterPro" id="IPR012839">
    <property type="entry name" value="Organic_radical_activase"/>
</dbReference>
<dbReference type="SUPFAM" id="SSF102114">
    <property type="entry name" value="Radical SAM enzymes"/>
    <property type="match status" value="1"/>
</dbReference>
<accession>C7N779</accession>
<evidence type="ECO:0000256" key="1">
    <source>
        <dbReference type="ARBA" id="ARBA00001966"/>
    </source>
</evidence>
<dbReference type="PROSITE" id="PS01087">
    <property type="entry name" value="RADICAL_ACTIVATING"/>
    <property type="match status" value="1"/>
</dbReference>
<evidence type="ECO:0000256" key="2">
    <source>
        <dbReference type="ARBA" id="ARBA00009777"/>
    </source>
</evidence>
<dbReference type="PROSITE" id="PS51379">
    <property type="entry name" value="4FE4S_FER_2"/>
    <property type="match status" value="2"/>
</dbReference>
<dbReference type="InterPro" id="IPR040074">
    <property type="entry name" value="BssD/PflA/YjjW"/>
</dbReference>
<keyword evidence="8" id="KW-0411">Iron-sulfur</keyword>
<keyword evidence="5" id="KW-0479">Metal-binding</keyword>
<protein>
    <submittedName>
        <fullName evidence="12">Glycyl-radical enzyme activator family protein</fullName>
    </submittedName>
</protein>
<feature type="domain" description="4Fe-4S ferredoxin-type" evidence="10">
    <location>
        <begin position="80"/>
        <end position="109"/>
    </location>
</feature>
<dbReference type="InterPro" id="IPR017900">
    <property type="entry name" value="4Fe4S_Fe_S_CS"/>
</dbReference>
<dbReference type="GO" id="GO:0046872">
    <property type="term" value="F:metal ion binding"/>
    <property type="evidence" value="ECO:0007669"/>
    <property type="project" value="UniProtKB-KW"/>
</dbReference>
<dbReference type="NCBIfam" id="TIGR02494">
    <property type="entry name" value="PFLE_PFLC"/>
    <property type="match status" value="1"/>
</dbReference>
<name>C7N779_SLAHD</name>
<sequence length="311" mass="33959">MTRNADSTLVGSIQKFSIEDGPGIRTTVFLKGCPLRCAWCHNPELISFEQQLIQSPNNCIGCGECVNVCPVGAIRMDSDEGVVIDRASCTLCLACADQCYAKALRAVAKPMTIDEILADAEQDKEFYDNTGGGITISGGEMLTHAAFVGELIDEAARRGISTCIDTTGYGDAEALLDLASKDSVTTVLYDLKSIDDEVHREYTGVGNETILANLRLLAADERTRSKIVMRMPLIKGVNDDEDMIERTAELYRELGITQVNLLPYHNLGVGKARNVGRSQREFEAPDEKRMAAIAERLQHVDNLEVGILGKL</sequence>
<evidence type="ECO:0000256" key="3">
    <source>
        <dbReference type="ARBA" id="ARBA00022485"/>
    </source>
</evidence>
<dbReference type="GO" id="GO:0051539">
    <property type="term" value="F:4 iron, 4 sulfur cluster binding"/>
    <property type="evidence" value="ECO:0007669"/>
    <property type="project" value="UniProtKB-KW"/>
</dbReference>
<keyword evidence="7" id="KW-0408">Iron</keyword>
<dbReference type="SUPFAM" id="SSF54862">
    <property type="entry name" value="4Fe-4S ferredoxins"/>
    <property type="match status" value="1"/>
</dbReference>
<dbReference type="InterPro" id="IPR034457">
    <property type="entry name" value="Organic_radical-activating"/>
</dbReference>
<dbReference type="PIRSF" id="PIRSF000371">
    <property type="entry name" value="PFL_act_enz"/>
    <property type="match status" value="1"/>
</dbReference>
<keyword evidence="4" id="KW-0949">S-adenosyl-L-methionine</keyword>
<dbReference type="InterPro" id="IPR058240">
    <property type="entry name" value="rSAM_sf"/>
</dbReference>
<dbReference type="EMBL" id="CP001684">
    <property type="protein sequence ID" value="ACV22764.1"/>
    <property type="molecule type" value="Genomic_DNA"/>
</dbReference>
<evidence type="ECO:0000313" key="13">
    <source>
        <dbReference type="Proteomes" id="UP000002026"/>
    </source>
</evidence>
<feature type="domain" description="4Fe-4S ferredoxin-type" evidence="10">
    <location>
        <begin position="50"/>
        <end position="79"/>
    </location>
</feature>
<dbReference type="Pfam" id="PF13353">
    <property type="entry name" value="Fer4_12"/>
    <property type="match status" value="1"/>
</dbReference>
<feature type="domain" description="Radical SAM core" evidence="11">
    <location>
        <begin position="19"/>
        <end position="310"/>
    </location>
</feature>
<dbReference type="InterPro" id="IPR013785">
    <property type="entry name" value="Aldolase_TIM"/>
</dbReference>
<dbReference type="STRING" id="471855.Shel_17450"/>
<evidence type="ECO:0000256" key="5">
    <source>
        <dbReference type="ARBA" id="ARBA00022723"/>
    </source>
</evidence>
<evidence type="ECO:0000256" key="4">
    <source>
        <dbReference type="ARBA" id="ARBA00022691"/>
    </source>
</evidence>
<dbReference type="PANTHER" id="PTHR30352">
    <property type="entry name" value="PYRUVATE FORMATE-LYASE-ACTIVATING ENZYME"/>
    <property type="match status" value="1"/>
</dbReference>
<dbReference type="PROSITE" id="PS51918">
    <property type="entry name" value="RADICAL_SAM"/>
    <property type="match status" value="1"/>
</dbReference>
<evidence type="ECO:0000256" key="9">
    <source>
        <dbReference type="ARBA" id="ARBA00047365"/>
    </source>
</evidence>
<comment type="cofactor">
    <cofactor evidence="1">
        <name>[4Fe-4S] cluster</name>
        <dbReference type="ChEBI" id="CHEBI:49883"/>
    </cofactor>
</comment>